<dbReference type="Proteomes" id="UP001487740">
    <property type="component" value="Unassembled WGS sequence"/>
</dbReference>
<protein>
    <submittedName>
        <fullName evidence="1">Uncharacterized protein</fullName>
    </submittedName>
</protein>
<name>A0AAW0SP74_SCYPA</name>
<evidence type="ECO:0000313" key="2">
    <source>
        <dbReference type="Proteomes" id="UP001487740"/>
    </source>
</evidence>
<organism evidence="1 2">
    <name type="scientific">Scylla paramamosain</name>
    <name type="common">Mud crab</name>
    <dbReference type="NCBI Taxonomy" id="85552"/>
    <lineage>
        <taxon>Eukaryota</taxon>
        <taxon>Metazoa</taxon>
        <taxon>Ecdysozoa</taxon>
        <taxon>Arthropoda</taxon>
        <taxon>Crustacea</taxon>
        <taxon>Multicrustacea</taxon>
        <taxon>Malacostraca</taxon>
        <taxon>Eumalacostraca</taxon>
        <taxon>Eucarida</taxon>
        <taxon>Decapoda</taxon>
        <taxon>Pleocyemata</taxon>
        <taxon>Brachyura</taxon>
        <taxon>Eubrachyura</taxon>
        <taxon>Portunoidea</taxon>
        <taxon>Portunidae</taxon>
        <taxon>Portuninae</taxon>
        <taxon>Scylla</taxon>
    </lineage>
</organism>
<dbReference type="EMBL" id="JARAKH010000047">
    <property type="protein sequence ID" value="KAK8377125.1"/>
    <property type="molecule type" value="Genomic_DNA"/>
</dbReference>
<comment type="caution">
    <text evidence="1">The sequence shown here is derived from an EMBL/GenBank/DDBJ whole genome shotgun (WGS) entry which is preliminary data.</text>
</comment>
<gene>
    <name evidence="1" type="ORF">O3P69_013636</name>
</gene>
<sequence>MRKQGSAEPGRLNGGCGCRFKLPPQLSGSAHVRPQGWRRRHLGGLVSHGFTNYPSLSSHFENHRHILYLLLVK</sequence>
<reference evidence="1 2" key="1">
    <citation type="submission" date="2023-03" db="EMBL/GenBank/DDBJ databases">
        <title>High-quality genome of Scylla paramamosain provides insights in environmental adaptation.</title>
        <authorList>
            <person name="Zhang L."/>
        </authorList>
    </citation>
    <scope>NUCLEOTIDE SEQUENCE [LARGE SCALE GENOMIC DNA]</scope>
    <source>
        <strain evidence="1">LZ_2023a</strain>
        <tissue evidence="1">Muscle</tissue>
    </source>
</reference>
<proteinExistence type="predicted"/>
<evidence type="ECO:0000313" key="1">
    <source>
        <dbReference type="EMBL" id="KAK8377125.1"/>
    </source>
</evidence>
<keyword evidence="2" id="KW-1185">Reference proteome</keyword>
<dbReference type="AlphaFoldDB" id="A0AAW0SP74"/>
<accession>A0AAW0SP74</accession>